<evidence type="ECO:0000256" key="2">
    <source>
        <dbReference type="PROSITE-ProRule" id="PRU00703"/>
    </source>
</evidence>
<dbReference type="RefSeq" id="WP_031334473.1">
    <property type="nucleotide sequence ID" value="NZ_BAAAGS010000023.1"/>
</dbReference>
<dbReference type="InterPro" id="IPR000644">
    <property type="entry name" value="CBS_dom"/>
</dbReference>
<evidence type="ECO:0000313" key="4">
    <source>
        <dbReference type="EMBL" id="GAA0534259.1"/>
    </source>
</evidence>
<dbReference type="PROSITE" id="PS51371">
    <property type="entry name" value="CBS"/>
    <property type="match status" value="2"/>
</dbReference>
<accession>A0ABP3N5W7</accession>
<dbReference type="SMART" id="SM00116">
    <property type="entry name" value="CBS"/>
    <property type="match status" value="2"/>
</dbReference>
<sequence length="123" mass="13397">MRVEQVYHPGALTCEATDTLDVVARKMTDEHVGAFAVLDGNRILGIISERDLVRAVAEGADPAVTKAGVLASRQVETARLDEDIADVARRMLDAGIRHLPVLRERLVVGVVSMRDLLAVETRL</sequence>
<dbReference type="SUPFAM" id="SSF54631">
    <property type="entry name" value="CBS-domain pair"/>
    <property type="match status" value="1"/>
</dbReference>
<name>A0ABP3N5W7_SACER</name>
<feature type="domain" description="CBS" evidence="3">
    <location>
        <begin position="7"/>
        <end position="62"/>
    </location>
</feature>
<reference evidence="5" key="1">
    <citation type="journal article" date="2019" name="Int. J. Syst. Evol. Microbiol.">
        <title>The Global Catalogue of Microorganisms (GCM) 10K type strain sequencing project: providing services to taxonomists for standard genome sequencing and annotation.</title>
        <authorList>
            <consortium name="The Broad Institute Genomics Platform"/>
            <consortium name="The Broad Institute Genome Sequencing Center for Infectious Disease"/>
            <person name="Wu L."/>
            <person name="Ma J."/>
        </authorList>
    </citation>
    <scope>NUCLEOTIDE SEQUENCE [LARGE SCALE GENOMIC DNA]</scope>
    <source>
        <strain evidence="5">JCM 10303</strain>
    </source>
</reference>
<evidence type="ECO:0000313" key="5">
    <source>
        <dbReference type="Proteomes" id="UP001500729"/>
    </source>
</evidence>
<gene>
    <name evidence="4" type="ORF">GCM10009533_36720</name>
</gene>
<feature type="domain" description="CBS" evidence="3">
    <location>
        <begin position="71"/>
        <end position="123"/>
    </location>
</feature>
<dbReference type="PANTHER" id="PTHR43080:SF2">
    <property type="entry name" value="CBS DOMAIN-CONTAINING PROTEIN"/>
    <property type="match status" value="1"/>
</dbReference>
<dbReference type="Proteomes" id="UP001500729">
    <property type="component" value="Unassembled WGS sequence"/>
</dbReference>
<evidence type="ECO:0000259" key="3">
    <source>
        <dbReference type="PROSITE" id="PS51371"/>
    </source>
</evidence>
<dbReference type="Pfam" id="PF00571">
    <property type="entry name" value="CBS"/>
    <property type="match status" value="2"/>
</dbReference>
<dbReference type="InterPro" id="IPR046342">
    <property type="entry name" value="CBS_dom_sf"/>
</dbReference>
<dbReference type="InterPro" id="IPR051257">
    <property type="entry name" value="Diverse_CBS-Domain"/>
</dbReference>
<comment type="caution">
    <text evidence="4">The sequence shown here is derived from an EMBL/GenBank/DDBJ whole genome shotgun (WGS) entry which is preliminary data.</text>
</comment>
<dbReference type="PANTHER" id="PTHR43080">
    <property type="entry name" value="CBS DOMAIN-CONTAINING PROTEIN CBSX3, MITOCHONDRIAL"/>
    <property type="match status" value="1"/>
</dbReference>
<dbReference type="Gene3D" id="3.10.580.10">
    <property type="entry name" value="CBS-domain"/>
    <property type="match status" value="1"/>
</dbReference>
<organism evidence="4 5">
    <name type="scientific">Saccharopolyspora erythraea</name>
    <name type="common">Streptomyces erythraeus</name>
    <dbReference type="NCBI Taxonomy" id="1836"/>
    <lineage>
        <taxon>Bacteria</taxon>
        <taxon>Bacillati</taxon>
        <taxon>Actinomycetota</taxon>
        <taxon>Actinomycetes</taxon>
        <taxon>Pseudonocardiales</taxon>
        <taxon>Pseudonocardiaceae</taxon>
        <taxon>Saccharopolyspora</taxon>
    </lineage>
</organism>
<protein>
    <recommendedName>
        <fullName evidence="3">CBS domain-containing protein</fullName>
    </recommendedName>
</protein>
<evidence type="ECO:0000256" key="1">
    <source>
        <dbReference type="ARBA" id="ARBA00023122"/>
    </source>
</evidence>
<proteinExistence type="predicted"/>
<dbReference type="EMBL" id="BAAAGS010000023">
    <property type="protein sequence ID" value="GAA0534259.1"/>
    <property type="molecule type" value="Genomic_DNA"/>
</dbReference>
<keyword evidence="5" id="KW-1185">Reference proteome</keyword>
<keyword evidence="1 2" id="KW-0129">CBS domain</keyword>